<evidence type="ECO:0000313" key="2">
    <source>
        <dbReference type="EMBL" id="KZT21024.1"/>
    </source>
</evidence>
<evidence type="ECO:0000313" key="3">
    <source>
        <dbReference type="Proteomes" id="UP000076761"/>
    </source>
</evidence>
<dbReference type="InParanoid" id="A0A165PGU6"/>
<organism evidence="2 3">
    <name type="scientific">Neolentinus lepideus HHB14362 ss-1</name>
    <dbReference type="NCBI Taxonomy" id="1314782"/>
    <lineage>
        <taxon>Eukaryota</taxon>
        <taxon>Fungi</taxon>
        <taxon>Dikarya</taxon>
        <taxon>Basidiomycota</taxon>
        <taxon>Agaricomycotina</taxon>
        <taxon>Agaricomycetes</taxon>
        <taxon>Gloeophyllales</taxon>
        <taxon>Gloeophyllaceae</taxon>
        <taxon>Neolentinus</taxon>
    </lineage>
</organism>
<feature type="transmembrane region" description="Helical" evidence="1">
    <location>
        <begin position="25"/>
        <end position="49"/>
    </location>
</feature>
<keyword evidence="1" id="KW-0812">Transmembrane</keyword>
<dbReference type="Proteomes" id="UP000076761">
    <property type="component" value="Unassembled WGS sequence"/>
</dbReference>
<proteinExistence type="predicted"/>
<protein>
    <submittedName>
        <fullName evidence="2">Uncharacterized protein</fullName>
    </submittedName>
</protein>
<keyword evidence="3" id="KW-1185">Reference proteome</keyword>
<gene>
    <name evidence="2" type="ORF">NEOLEDRAFT_1140057</name>
</gene>
<feature type="transmembrane region" description="Helical" evidence="1">
    <location>
        <begin position="55"/>
        <end position="82"/>
    </location>
</feature>
<sequence>MFFMGTTSIFLKLCMPLLLRRFDHLRVFAVCTLVWPLTFALMPALNAVARQRQSALLWAGIRLVLVMSRVGTMVFSIVMILVRETAPGPASLGTTNVRLRVAQRGCYQLAVRCVGEQTPPMGGKPPRLLVGHGSRGQGGPVTYRIAPVE</sequence>
<reference evidence="2 3" key="1">
    <citation type="journal article" date="2016" name="Mol. Biol. Evol.">
        <title>Comparative Genomics of Early-Diverging Mushroom-Forming Fungi Provides Insights into the Origins of Lignocellulose Decay Capabilities.</title>
        <authorList>
            <person name="Nagy L.G."/>
            <person name="Riley R."/>
            <person name="Tritt A."/>
            <person name="Adam C."/>
            <person name="Daum C."/>
            <person name="Floudas D."/>
            <person name="Sun H."/>
            <person name="Yadav J.S."/>
            <person name="Pangilinan J."/>
            <person name="Larsson K.H."/>
            <person name="Matsuura K."/>
            <person name="Barry K."/>
            <person name="Labutti K."/>
            <person name="Kuo R."/>
            <person name="Ohm R.A."/>
            <person name="Bhattacharya S.S."/>
            <person name="Shirouzu T."/>
            <person name="Yoshinaga Y."/>
            <person name="Martin F.M."/>
            <person name="Grigoriev I.V."/>
            <person name="Hibbett D.S."/>
        </authorList>
    </citation>
    <scope>NUCLEOTIDE SEQUENCE [LARGE SCALE GENOMIC DNA]</scope>
    <source>
        <strain evidence="2 3">HHB14362 ss-1</strain>
    </source>
</reference>
<dbReference type="AlphaFoldDB" id="A0A165PGU6"/>
<keyword evidence="1" id="KW-1133">Transmembrane helix</keyword>
<dbReference type="OrthoDB" id="419616at2759"/>
<dbReference type="EMBL" id="KV425612">
    <property type="protein sequence ID" value="KZT21024.1"/>
    <property type="molecule type" value="Genomic_DNA"/>
</dbReference>
<evidence type="ECO:0000256" key="1">
    <source>
        <dbReference type="SAM" id="Phobius"/>
    </source>
</evidence>
<keyword evidence="1" id="KW-0472">Membrane</keyword>
<accession>A0A165PGU6</accession>
<name>A0A165PGU6_9AGAM</name>